<dbReference type="PANTHER" id="PTHR30627:SF2">
    <property type="entry name" value="PEPTIDOGLYCAN D,D-TRANSPEPTIDASE MRDA"/>
    <property type="match status" value="1"/>
</dbReference>
<dbReference type="SUPFAM" id="SSF56519">
    <property type="entry name" value="Penicillin binding protein dimerisation domain"/>
    <property type="match status" value="1"/>
</dbReference>
<protein>
    <submittedName>
        <fullName evidence="17">Penicillin-binding protein 2</fullName>
        <ecNumber evidence="17">2.4.1.129</ecNumber>
    </submittedName>
</protein>
<dbReference type="GO" id="GO:0008360">
    <property type="term" value="P:regulation of cell shape"/>
    <property type="evidence" value="ECO:0007669"/>
    <property type="project" value="UniProtKB-KW"/>
</dbReference>
<dbReference type="InterPro" id="IPR005311">
    <property type="entry name" value="PBP_dimer"/>
</dbReference>
<keyword evidence="5" id="KW-0121">Carboxypeptidase</keyword>
<dbReference type="InterPro" id="IPR012338">
    <property type="entry name" value="Beta-lactam/transpept-like"/>
</dbReference>
<keyword evidence="17" id="KW-0328">Glycosyltransferase</keyword>
<evidence type="ECO:0000256" key="5">
    <source>
        <dbReference type="ARBA" id="ARBA00022645"/>
    </source>
</evidence>
<dbReference type="GO" id="GO:0005886">
    <property type="term" value="C:plasma membrane"/>
    <property type="evidence" value="ECO:0007669"/>
    <property type="project" value="UniProtKB-SubCell"/>
</dbReference>
<feature type="domain" description="Penicillin-binding protein transpeptidase" evidence="15">
    <location>
        <begin position="256"/>
        <end position="589"/>
    </location>
</feature>
<evidence type="ECO:0000256" key="3">
    <source>
        <dbReference type="ARBA" id="ARBA00022475"/>
    </source>
</evidence>
<evidence type="ECO:0000259" key="15">
    <source>
        <dbReference type="Pfam" id="PF00905"/>
    </source>
</evidence>
<dbReference type="Pfam" id="PF03717">
    <property type="entry name" value="PBP_dimer"/>
    <property type="match status" value="1"/>
</dbReference>
<dbReference type="InterPro" id="IPR036138">
    <property type="entry name" value="PBP_dimer_sf"/>
</dbReference>
<proteinExistence type="predicted"/>
<keyword evidence="10" id="KW-0573">Peptidoglycan synthesis</keyword>
<evidence type="ECO:0000259" key="16">
    <source>
        <dbReference type="Pfam" id="PF03717"/>
    </source>
</evidence>
<dbReference type="InterPro" id="IPR017790">
    <property type="entry name" value="Penicillin-binding_protein_2"/>
</dbReference>
<dbReference type="AlphaFoldDB" id="A0A0S4XNW1"/>
<dbReference type="EMBL" id="FAXN01000041">
    <property type="protein sequence ID" value="CUV65637.1"/>
    <property type="molecule type" value="Genomic_DNA"/>
</dbReference>
<dbReference type="SUPFAM" id="SSF56601">
    <property type="entry name" value="beta-lactamase/transpeptidase-like"/>
    <property type="match status" value="1"/>
</dbReference>
<keyword evidence="8" id="KW-0378">Hydrolase</keyword>
<name>A0A0S4XNW1_9BACT</name>
<keyword evidence="6" id="KW-0645">Protease</keyword>
<keyword evidence="4" id="KW-0997">Cell inner membrane</keyword>
<keyword evidence="11 14" id="KW-1133">Transmembrane helix</keyword>
<evidence type="ECO:0000256" key="9">
    <source>
        <dbReference type="ARBA" id="ARBA00022960"/>
    </source>
</evidence>
<accession>A0A0S4XNW1</accession>
<evidence type="ECO:0000256" key="1">
    <source>
        <dbReference type="ARBA" id="ARBA00004167"/>
    </source>
</evidence>
<keyword evidence="7 14" id="KW-0812">Transmembrane</keyword>
<evidence type="ECO:0000256" key="14">
    <source>
        <dbReference type="SAM" id="Phobius"/>
    </source>
</evidence>
<dbReference type="Gene3D" id="3.40.710.10">
    <property type="entry name" value="DD-peptidase/beta-lactamase superfamily"/>
    <property type="match status" value="1"/>
</dbReference>
<evidence type="ECO:0000256" key="7">
    <source>
        <dbReference type="ARBA" id="ARBA00022692"/>
    </source>
</evidence>
<dbReference type="GO" id="GO:0071972">
    <property type="term" value="F:peptidoglycan L,D-transpeptidase activity"/>
    <property type="evidence" value="ECO:0007669"/>
    <property type="project" value="TreeGrafter"/>
</dbReference>
<feature type="transmembrane region" description="Helical" evidence="14">
    <location>
        <begin position="12"/>
        <end position="30"/>
    </location>
</feature>
<evidence type="ECO:0000256" key="10">
    <source>
        <dbReference type="ARBA" id="ARBA00022984"/>
    </source>
</evidence>
<dbReference type="GO" id="GO:0016757">
    <property type="term" value="F:glycosyltransferase activity"/>
    <property type="evidence" value="ECO:0007669"/>
    <property type="project" value="UniProtKB-KW"/>
</dbReference>
<evidence type="ECO:0000256" key="8">
    <source>
        <dbReference type="ARBA" id="ARBA00022801"/>
    </source>
</evidence>
<keyword evidence="9" id="KW-0133">Cell shape</keyword>
<evidence type="ECO:0000256" key="4">
    <source>
        <dbReference type="ARBA" id="ARBA00022519"/>
    </source>
</evidence>
<dbReference type="GO" id="GO:0009252">
    <property type="term" value="P:peptidoglycan biosynthetic process"/>
    <property type="evidence" value="ECO:0007669"/>
    <property type="project" value="UniProtKB-KW"/>
</dbReference>
<organism evidence="17">
    <name type="scientific">Sulfurovum sp. enrichment culture clone C5</name>
    <dbReference type="NCBI Taxonomy" id="497650"/>
    <lineage>
        <taxon>Bacteria</taxon>
        <taxon>Pseudomonadati</taxon>
        <taxon>Campylobacterota</taxon>
        <taxon>Epsilonproteobacteria</taxon>
        <taxon>Campylobacterales</taxon>
        <taxon>Sulfurovaceae</taxon>
        <taxon>Sulfurovum</taxon>
        <taxon>environmental samples</taxon>
    </lineage>
</organism>
<dbReference type="PANTHER" id="PTHR30627">
    <property type="entry name" value="PEPTIDOGLYCAN D,D-TRANSPEPTIDASE"/>
    <property type="match status" value="1"/>
</dbReference>
<dbReference type="GO" id="GO:0008658">
    <property type="term" value="F:penicillin binding"/>
    <property type="evidence" value="ECO:0007669"/>
    <property type="project" value="InterPro"/>
</dbReference>
<dbReference type="Gene3D" id="3.90.1310.10">
    <property type="entry name" value="Penicillin-binding protein 2a (Domain 2)"/>
    <property type="match status" value="1"/>
</dbReference>
<evidence type="ECO:0000313" key="17">
    <source>
        <dbReference type="EMBL" id="CUV65637.1"/>
    </source>
</evidence>
<comment type="subcellular location">
    <subcellularLocation>
        <location evidence="2">Cell membrane</location>
    </subcellularLocation>
    <subcellularLocation>
        <location evidence="1">Membrane</location>
        <topology evidence="1">Single-pass membrane protein</topology>
    </subcellularLocation>
</comment>
<dbReference type="GO" id="GO:0009002">
    <property type="term" value="F:serine-type D-Ala-D-Ala carboxypeptidase activity"/>
    <property type="evidence" value="ECO:0007669"/>
    <property type="project" value="InterPro"/>
</dbReference>
<dbReference type="GO" id="GO:0006508">
    <property type="term" value="P:proteolysis"/>
    <property type="evidence" value="ECO:0007669"/>
    <property type="project" value="UniProtKB-KW"/>
</dbReference>
<dbReference type="NCBIfam" id="TIGR03423">
    <property type="entry name" value="pbp2_mrdA"/>
    <property type="match status" value="1"/>
</dbReference>
<keyword evidence="17" id="KW-0808">Transferase</keyword>
<evidence type="ECO:0000256" key="11">
    <source>
        <dbReference type="ARBA" id="ARBA00022989"/>
    </source>
</evidence>
<dbReference type="GO" id="GO:0071555">
    <property type="term" value="P:cell wall organization"/>
    <property type="evidence" value="ECO:0007669"/>
    <property type="project" value="UniProtKB-KW"/>
</dbReference>
<dbReference type="InterPro" id="IPR050515">
    <property type="entry name" value="Beta-lactam/transpept"/>
</dbReference>
<keyword evidence="12 14" id="KW-0472">Membrane</keyword>
<evidence type="ECO:0000256" key="6">
    <source>
        <dbReference type="ARBA" id="ARBA00022670"/>
    </source>
</evidence>
<keyword evidence="3" id="KW-1003">Cell membrane</keyword>
<dbReference type="EC" id="2.4.1.129" evidence="17"/>
<reference evidence="17" key="1">
    <citation type="submission" date="2015-11" db="EMBL/GenBank/DDBJ databases">
        <authorList>
            <person name="Zhang Y."/>
            <person name="Guo Z."/>
        </authorList>
    </citation>
    <scope>NUCLEOTIDE SEQUENCE</scope>
    <source>
        <strain evidence="17">BN30871</strain>
    </source>
</reference>
<gene>
    <name evidence="17" type="primary">pbp2</name>
    <name evidence="17" type="ORF">BN3087_400013</name>
</gene>
<feature type="domain" description="Penicillin-binding protein dimerisation" evidence="16">
    <location>
        <begin position="51"/>
        <end position="221"/>
    </location>
</feature>
<sequence length="624" mass="70014">MFSGINRFKIIIFLFVTIWLIMFVRLYYLSIKSNVYYEELAKSNAQKSYYIKPARGEIFDNRGRLLAVNDVGFSISIVPKLDTKSPEFKDLLKDLKRNIPDINATRIEKVYKNESSSYNHKYIRVIEFIPFEKMLNLYPRLSLNESINIEVETKRIYPYAQYGAHVIGYIGKSNDKENKKDETVKIIGKVGKGGVEKYYNKFLQGEPGAIISKVTATNEEVNIVRKVPPKENRNLTLNLDIELQKMIYDKFGEQAGAAIVMRPNGEVIAAVSTPSYNPNLFVGGISKEEWDVLQNNFDHPFTNKFLNGVYPPGSTIKMGMALAIGEANPGTLDKLESCPGAIKVGRGGQVFRDWAKNGHGIVDLRKAIKESVDVYFYKKSLATGIDRFAPNLKKFGFGESTGTDIFGESTGLVPDSNWKRKRFKEMWYPGDTVNTSIGQGYMLVTPMQLARYTATIATSYIPQPMFVSKVGSQKLKPNLKFVNLDQKHLNQIRLGMFDVCNTPGGTAVSSFGRSVPIHVAGKTGTSQVTGIPKNEKVRMKESQMEYYHRSHAWITTYAPYEKPEFIVTVLVEHGGHGGTTSGPIAAEIYRWLYKNGYFKGIPKQNIVVNTKPIAIPAVIQGAGD</sequence>
<evidence type="ECO:0000256" key="13">
    <source>
        <dbReference type="ARBA" id="ARBA00023316"/>
    </source>
</evidence>
<keyword evidence="13" id="KW-0961">Cell wall biogenesis/degradation</keyword>
<dbReference type="InterPro" id="IPR001460">
    <property type="entry name" value="PCN-bd_Tpept"/>
</dbReference>
<evidence type="ECO:0000256" key="2">
    <source>
        <dbReference type="ARBA" id="ARBA00004236"/>
    </source>
</evidence>
<dbReference type="Gene3D" id="3.30.1390.30">
    <property type="entry name" value="Penicillin-binding protein 2a, domain 3"/>
    <property type="match status" value="1"/>
</dbReference>
<dbReference type="Pfam" id="PF00905">
    <property type="entry name" value="Transpeptidase"/>
    <property type="match status" value="1"/>
</dbReference>
<evidence type="ECO:0000256" key="12">
    <source>
        <dbReference type="ARBA" id="ARBA00023136"/>
    </source>
</evidence>